<proteinExistence type="predicted"/>
<dbReference type="EMBL" id="QYCY01000001">
    <property type="protein sequence ID" value="RLV82098.1"/>
    <property type="molecule type" value="Genomic_DNA"/>
</dbReference>
<sequence length="109" mass="11634">MGTVSPDQPASAPFDLGKELRALVLATAPRLFAVTRIHPYEDTGESDVEIAAWGMAHENGRTEVVRPGQRLVLVSPERVEAWFSRDGVTAQLVWLGPATAASLGPDLAA</sequence>
<gene>
    <name evidence="1" type="ORF">D3C57_126975</name>
</gene>
<accession>A0A0A0NFT3</accession>
<evidence type="ECO:0000313" key="1">
    <source>
        <dbReference type="EMBL" id="RLV82098.1"/>
    </source>
</evidence>
<dbReference type="HOGENOM" id="CLU_169016_0_0_11"/>
<name>A0A0A0NFT3_STRRN</name>
<comment type="caution">
    <text evidence="1">The sequence shown here is derived from an EMBL/GenBank/DDBJ whole genome shotgun (WGS) entry which is preliminary data.</text>
</comment>
<evidence type="ECO:0000313" key="2">
    <source>
        <dbReference type="Proteomes" id="UP000281594"/>
    </source>
</evidence>
<dbReference type="KEGG" id="src:M271_16640"/>
<dbReference type="AlphaFoldDB" id="A0A0A0NFT3"/>
<dbReference type="STRING" id="1343740.M271_16640"/>
<reference evidence="1 2" key="1">
    <citation type="journal article" date="2018" name="J. Biol. Chem.">
        <title>Discovery of the actinoplanic acid pathway in Streptomyces rapamycinicus reveals a genetically conserved synergism with rapamycin.</title>
        <authorList>
            <person name="Mrak P."/>
            <person name="Krastel P."/>
            <person name="Pivk Lukancic P."/>
            <person name="Tao J."/>
            <person name="Pistorius D."/>
            <person name="Moore C.M."/>
        </authorList>
    </citation>
    <scope>NUCLEOTIDE SEQUENCE [LARGE SCALE GENOMIC DNA]</scope>
    <source>
        <strain evidence="1 2">NRRL 5491</strain>
    </source>
</reference>
<protein>
    <submittedName>
        <fullName evidence="1">Uncharacterized protein</fullName>
    </submittedName>
</protein>
<dbReference type="Proteomes" id="UP000281594">
    <property type="component" value="Unassembled WGS sequence"/>
</dbReference>
<dbReference type="RefSeq" id="WP_020868318.1">
    <property type="nucleotide sequence ID" value="NC_022785.1"/>
</dbReference>
<organism evidence="1 2">
    <name type="scientific">Streptomyces rapamycinicus (strain ATCC 29253 / DSM 41530 / NRRL 5491 / AYB-994)</name>
    <name type="common">Streptomyces hygroscopicus (strain ATCC 29253)</name>
    <dbReference type="NCBI Taxonomy" id="1343740"/>
    <lineage>
        <taxon>Bacteria</taxon>
        <taxon>Bacillati</taxon>
        <taxon>Actinomycetota</taxon>
        <taxon>Actinomycetes</taxon>
        <taxon>Kitasatosporales</taxon>
        <taxon>Streptomycetaceae</taxon>
        <taxon>Streptomyces</taxon>
        <taxon>Streptomyces violaceusniger group</taxon>
    </lineage>
</organism>